<dbReference type="AlphaFoldDB" id="A0A2P6MM42"/>
<dbReference type="GO" id="GO:0005737">
    <property type="term" value="C:cytoplasm"/>
    <property type="evidence" value="ECO:0007669"/>
    <property type="project" value="UniProtKB-SubCell"/>
</dbReference>
<feature type="binding site" evidence="6">
    <location>
        <position position="11"/>
    </location>
    <ligand>
        <name>Mg(2+)</name>
        <dbReference type="ChEBI" id="CHEBI:18420"/>
    </ligand>
</feature>
<reference evidence="7 8" key="1">
    <citation type="journal article" date="2018" name="Genome Biol. Evol.">
        <title>Multiple Roots of Fruiting Body Formation in Amoebozoa.</title>
        <authorList>
            <person name="Hillmann F."/>
            <person name="Forbes G."/>
            <person name="Novohradska S."/>
            <person name="Ferling I."/>
            <person name="Riege K."/>
            <person name="Groth M."/>
            <person name="Westermann M."/>
            <person name="Marz M."/>
            <person name="Spaller T."/>
            <person name="Winckler T."/>
            <person name="Schaap P."/>
            <person name="Glockner G."/>
        </authorList>
    </citation>
    <scope>NUCLEOTIDE SEQUENCE [LARGE SCALE GENOMIC DNA]</scope>
    <source>
        <strain evidence="7 8">Jena</strain>
    </source>
</reference>
<dbReference type="OrthoDB" id="272500at2759"/>
<dbReference type="HAMAP" id="MF_03117">
    <property type="entry name" value="Salvage_MtnC_euk"/>
    <property type="match status" value="1"/>
</dbReference>
<dbReference type="SUPFAM" id="SSF56784">
    <property type="entry name" value="HAD-like"/>
    <property type="match status" value="1"/>
</dbReference>
<dbReference type="GO" id="GO:0005634">
    <property type="term" value="C:nucleus"/>
    <property type="evidence" value="ECO:0007669"/>
    <property type="project" value="UniProtKB-SubCell"/>
</dbReference>
<keyword evidence="6" id="KW-0963">Cytoplasm</keyword>
<comment type="cofactor">
    <cofactor evidence="6">
        <name>Mg(2+)</name>
        <dbReference type="ChEBI" id="CHEBI:18420"/>
    </cofactor>
    <text evidence="6">Binds 1 Mg(2+) ion per subunit.</text>
</comment>
<comment type="subcellular location">
    <subcellularLocation>
        <location evidence="6">Cytoplasm</location>
    </subcellularLocation>
    <subcellularLocation>
        <location evidence="6">Nucleus</location>
    </subcellularLocation>
</comment>
<name>A0A2P6MM42_9EUKA</name>
<dbReference type="NCBIfam" id="TIGR01691">
    <property type="entry name" value="enolase-ppase"/>
    <property type="match status" value="1"/>
</dbReference>
<proteinExistence type="inferred from homology"/>
<comment type="pathway">
    <text evidence="6">Amino-acid biosynthesis; L-methionine biosynthesis via salvage pathway; L-methionine from S-methyl-5-thio-alpha-D-ribose 1-phosphate: step 3/6.</text>
</comment>
<keyword evidence="1 6" id="KW-0028">Amino-acid biosynthesis</keyword>
<dbReference type="SFLD" id="SFLDG01129">
    <property type="entry name" value="C1.5:_HAD__Beta-PGM__Phosphata"/>
    <property type="match status" value="1"/>
</dbReference>
<comment type="subunit">
    <text evidence="6">Monomer.</text>
</comment>
<dbReference type="InParanoid" id="A0A2P6MM42"/>
<dbReference type="FunCoup" id="A0A2P6MM42">
    <property type="interactions" value="48"/>
</dbReference>
<dbReference type="GO" id="GO:0019509">
    <property type="term" value="P:L-methionine salvage from methylthioadenosine"/>
    <property type="evidence" value="ECO:0007669"/>
    <property type="project" value="UniProtKB-UniRule"/>
</dbReference>
<evidence type="ECO:0000256" key="1">
    <source>
        <dbReference type="ARBA" id="ARBA00022605"/>
    </source>
</evidence>
<dbReference type="SFLD" id="SFLDS00003">
    <property type="entry name" value="Haloacid_Dehalogenase"/>
    <property type="match status" value="1"/>
</dbReference>
<evidence type="ECO:0000256" key="6">
    <source>
        <dbReference type="HAMAP-Rule" id="MF_03117"/>
    </source>
</evidence>
<evidence type="ECO:0000256" key="2">
    <source>
        <dbReference type="ARBA" id="ARBA00022723"/>
    </source>
</evidence>
<comment type="function">
    <text evidence="6">Bifunctional enzyme that catalyzes the enolization of 2,3-diketo-5-methylthiopentyl-1-phosphate (DK-MTP-1-P) into the intermediate 2-hydroxy-3-keto-5-methylthiopentenyl-1-phosphate (HK-MTPenyl-1-P), which is then dephosphorylated to form the acireductone 1,2-dihydroxy-3-keto-5-methylthiopentene (DHK-MTPene).</text>
</comment>
<sequence>MSTDIKLVLLDIEGTTTSISFVAEELFPYIRQHLRFYLESTWSTSQTQEDLAHLSGLSIEDDAKGDKGFPLFNFNKGDGLTQERLDDAVKNVLSQMDVDRKSTALKALQGHMWKDGYASGQIKAHIYEDVLPSFERWKSKAVPIYIYSSGSIGAQKLLFAHTLYGDLSPYLVGHYDTTSGLKTESQSYENILKDINEKGREIRAEEVLFVTDNILEAEAATKVGMRCVLSVRPGTKELPASHPFLAVSTFQSLPI</sequence>
<dbReference type="EMBL" id="MDYQ01000812">
    <property type="protein sequence ID" value="PRP72769.1"/>
    <property type="molecule type" value="Genomic_DNA"/>
</dbReference>
<evidence type="ECO:0000256" key="4">
    <source>
        <dbReference type="ARBA" id="ARBA00022842"/>
    </source>
</evidence>
<dbReference type="InterPro" id="IPR023214">
    <property type="entry name" value="HAD_sf"/>
</dbReference>
<dbReference type="CDD" id="cd01629">
    <property type="entry name" value="HAD_EP"/>
    <property type="match status" value="1"/>
</dbReference>
<comment type="caution">
    <text evidence="7">The sequence shown here is derived from an EMBL/GenBank/DDBJ whole genome shotgun (WGS) entry which is preliminary data.</text>
</comment>
<comment type="pathway">
    <text evidence="6">Amino-acid biosynthesis; L-methionine biosynthesis via salvage pathway; L-methionine from S-methyl-5-thio-alpha-D-ribose 1-phosphate: step 4/6.</text>
</comment>
<dbReference type="Gene3D" id="3.40.50.1000">
    <property type="entry name" value="HAD superfamily/HAD-like"/>
    <property type="match status" value="1"/>
</dbReference>
<accession>A0A2P6MM42</accession>
<feature type="binding site" evidence="6">
    <location>
        <position position="212"/>
    </location>
    <ligand>
        <name>Mg(2+)</name>
        <dbReference type="ChEBI" id="CHEBI:18420"/>
    </ligand>
</feature>
<dbReference type="PANTHER" id="PTHR20371">
    <property type="entry name" value="ENOLASE-PHOSPHATASE E1"/>
    <property type="match status" value="1"/>
</dbReference>
<keyword evidence="8" id="KW-1185">Reference proteome</keyword>
<dbReference type="STRING" id="1890364.A0A2P6MM42"/>
<feature type="binding site" evidence="6">
    <location>
        <position position="13"/>
    </location>
    <ligand>
        <name>Mg(2+)</name>
        <dbReference type="ChEBI" id="CHEBI:18420"/>
    </ligand>
</feature>
<comment type="similarity">
    <text evidence="6">Belongs to the HAD-like hydrolase superfamily. MasA/MtnC family.</text>
</comment>
<keyword evidence="5 6" id="KW-0486">Methionine biosynthesis</keyword>
<dbReference type="InterPro" id="IPR036412">
    <property type="entry name" value="HAD-like_sf"/>
</dbReference>
<evidence type="ECO:0000313" key="8">
    <source>
        <dbReference type="Proteomes" id="UP000241769"/>
    </source>
</evidence>
<keyword evidence="2 6" id="KW-0479">Metal-binding</keyword>
<dbReference type="Pfam" id="PF00702">
    <property type="entry name" value="Hydrolase"/>
    <property type="match status" value="1"/>
</dbReference>
<feature type="binding site" evidence="6">
    <location>
        <position position="182"/>
    </location>
    <ligand>
        <name>substrate</name>
    </ligand>
</feature>
<evidence type="ECO:0000256" key="3">
    <source>
        <dbReference type="ARBA" id="ARBA00022801"/>
    </source>
</evidence>
<dbReference type="UniPathway" id="UPA00904">
    <property type="reaction ID" value="UER00876"/>
</dbReference>
<evidence type="ECO:0000313" key="7">
    <source>
        <dbReference type="EMBL" id="PRP72769.1"/>
    </source>
</evidence>
<dbReference type="SFLD" id="SFLDF00044">
    <property type="entry name" value="enolase-phosphatase"/>
    <property type="match status" value="1"/>
</dbReference>
<dbReference type="InterPro" id="IPR027511">
    <property type="entry name" value="ENOPH1_eukaryotes"/>
</dbReference>
<organism evidence="7 8">
    <name type="scientific">Planoprotostelium fungivorum</name>
    <dbReference type="NCBI Taxonomy" id="1890364"/>
    <lineage>
        <taxon>Eukaryota</taxon>
        <taxon>Amoebozoa</taxon>
        <taxon>Evosea</taxon>
        <taxon>Variosea</taxon>
        <taxon>Cavosteliida</taxon>
        <taxon>Cavosteliaceae</taxon>
        <taxon>Planoprotostelium</taxon>
    </lineage>
</organism>
<dbReference type="Gene3D" id="1.10.720.60">
    <property type="match status" value="1"/>
</dbReference>
<keyword evidence="3 6" id="KW-0378">Hydrolase</keyword>
<dbReference type="GO" id="GO:0000287">
    <property type="term" value="F:magnesium ion binding"/>
    <property type="evidence" value="ECO:0007669"/>
    <property type="project" value="UniProtKB-UniRule"/>
</dbReference>
<dbReference type="InterPro" id="IPR023943">
    <property type="entry name" value="Enolase-ppase_E1"/>
</dbReference>
<dbReference type="SFLD" id="SFLDG01133">
    <property type="entry name" value="C1.5.4:_Enolase-phosphatase_Li"/>
    <property type="match status" value="1"/>
</dbReference>
<evidence type="ECO:0000256" key="5">
    <source>
        <dbReference type="ARBA" id="ARBA00023167"/>
    </source>
</evidence>
<gene>
    <name evidence="7" type="ORF">PROFUN_07669</name>
</gene>
<dbReference type="EC" id="3.1.3.77" evidence="6"/>
<keyword evidence="6" id="KW-0539">Nucleus</keyword>
<dbReference type="PANTHER" id="PTHR20371:SF1">
    <property type="entry name" value="ENOLASE-PHOSPHATASE E1"/>
    <property type="match status" value="1"/>
</dbReference>
<keyword evidence="4 6" id="KW-0460">Magnesium</keyword>
<dbReference type="GO" id="GO:0043874">
    <property type="term" value="F:acireductone synthase activity"/>
    <property type="evidence" value="ECO:0007669"/>
    <property type="project" value="UniProtKB-EC"/>
</dbReference>
<comment type="catalytic activity">
    <reaction evidence="6">
        <text>5-methylsulfanyl-2,3-dioxopentyl phosphate + H2O = 1,2-dihydroxy-5-(methylsulfanyl)pent-1-en-3-one + phosphate</text>
        <dbReference type="Rhea" id="RHEA:21700"/>
        <dbReference type="ChEBI" id="CHEBI:15377"/>
        <dbReference type="ChEBI" id="CHEBI:43474"/>
        <dbReference type="ChEBI" id="CHEBI:49252"/>
        <dbReference type="ChEBI" id="CHEBI:58828"/>
        <dbReference type="EC" id="3.1.3.77"/>
    </reaction>
</comment>
<feature type="binding site" evidence="6">
    <location>
        <begin position="148"/>
        <end position="149"/>
    </location>
    <ligand>
        <name>substrate</name>
    </ligand>
</feature>
<protein>
    <recommendedName>
        <fullName evidence="6">Enolase-phosphatase E1</fullName>
        <ecNumber evidence="6">3.1.3.77</ecNumber>
    </recommendedName>
    <alternativeName>
        <fullName evidence="6">2,3-diketo-5-methylthio-1-phosphopentane phosphatase</fullName>
    </alternativeName>
</protein>
<dbReference type="Proteomes" id="UP000241769">
    <property type="component" value="Unassembled WGS sequence"/>
</dbReference>